<name>A0A557R0S7_9RHOO</name>
<dbReference type="Proteomes" id="UP000319502">
    <property type="component" value="Unassembled WGS sequence"/>
</dbReference>
<evidence type="ECO:0000256" key="1">
    <source>
        <dbReference type="SAM" id="Phobius"/>
    </source>
</evidence>
<proteinExistence type="predicted"/>
<keyword evidence="1" id="KW-0472">Membrane</keyword>
<comment type="caution">
    <text evidence="2">The sequence shown here is derived from an EMBL/GenBank/DDBJ whole genome shotgun (WGS) entry which is preliminary data.</text>
</comment>
<evidence type="ECO:0000313" key="3">
    <source>
        <dbReference type="Proteomes" id="UP000319502"/>
    </source>
</evidence>
<accession>A0A557R0S7</accession>
<gene>
    <name evidence="2" type="ORF">FHP91_03590</name>
</gene>
<dbReference type="OrthoDB" id="515103at2"/>
<dbReference type="InterPro" id="IPR008407">
    <property type="entry name" value="Brnchd-chn_aa_trnsp_AzlD"/>
</dbReference>
<reference evidence="2 3" key="1">
    <citation type="submission" date="2019-07" db="EMBL/GenBank/DDBJ databases">
        <title>The pathways for chlorine oxyanion respiration interact through the shared metabolite chlorate.</title>
        <authorList>
            <person name="Barnum T.P."/>
            <person name="Cheng Y."/>
            <person name="Hill K.A."/>
            <person name="Lucas L.N."/>
            <person name="Carlson H.K."/>
            <person name="Coates J.D."/>
        </authorList>
    </citation>
    <scope>NUCLEOTIDE SEQUENCE [LARGE SCALE GENOMIC DNA]</scope>
    <source>
        <strain evidence="2 3">SFB-3</strain>
    </source>
</reference>
<evidence type="ECO:0000313" key="2">
    <source>
        <dbReference type="EMBL" id="TVO58757.1"/>
    </source>
</evidence>
<keyword evidence="1" id="KW-1133">Transmembrane helix</keyword>
<dbReference type="Pfam" id="PF05437">
    <property type="entry name" value="AzlD"/>
    <property type="match status" value="1"/>
</dbReference>
<dbReference type="EMBL" id="VMNK01000003">
    <property type="protein sequence ID" value="TVO58757.1"/>
    <property type="molecule type" value="Genomic_DNA"/>
</dbReference>
<organism evidence="2 3">
    <name type="scientific">Denitromonas halophila</name>
    <dbReference type="NCBI Taxonomy" id="1629404"/>
    <lineage>
        <taxon>Bacteria</taxon>
        <taxon>Pseudomonadati</taxon>
        <taxon>Pseudomonadota</taxon>
        <taxon>Betaproteobacteria</taxon>
        <taxon>Rhodocyclales</taxon>
        <taxon>Zoogloeaceae</taxon>
        <taxon>Denitromonas</taxon>
    </lineage>
</organism>
<keyword evidence="3" id="KW-1185">Reference proteome</keyword>
<dbReference type="RefSeq" id="WP_144308280.1">
    <property type="nucleotide sequence ID" value="NZ_VMNK01000003.1"/>
</dbReference>
<protein>
    <submittedName>
        <fullName evidence="2">AzlD domain-containing protein</fullName>
    </submittedName>
</protein>
<sequence length="103" mass="10890">MTIAALLAGMFLATYLTRASFLVFGHRLRFPPALKAALHHVPVAVLTAIIVPEALAPGGQVDVSLGNPYLLGTVVAAVVARLSGHLLLSLGVSFAVFGLMRWW</sequence>
<keyword evidence="1" id="KW-0812">Transmembrane</keyword>
<dbReference type="AlphaFoldDB" id="A0A557R0S7"/>
<feature type="transmembrane region" description="Helical" evidence="1">
    <location>
        <begin position="69"/>
        <end position="99"/>
    </location>
</feature>